<evidence type="ECO:0000313" key="2">
    <source>
        <dbReference type="Proteomes" id="UP001143910"/>
    </source>
</evidence>
<proteinExistence type="predicted"/>
<organism evidence="1 2">
    <name type="scientific">Zarea fungicola</name>
    <dbReference type="NCBI Taxonomy" id="93591"/>
    <lineage>
        <taxon>Eukaryota</taxon>
        <taxon>Fungi</taxon>
        <taxon>Dikarya</taxon>
        <taxon>Ascomycota</taxon>
        <taxon>Pezizomycotina</taxon>
        <taxon>Sordariomycetes</taxon>
        <taxon>Hypocreomycetidae</taxon>
        <taxon>Hypocreales</taxon>
        <taxon>Cordycipitaceae</taxon>
        <taxon>Zarea</taxon>
    </lineage>
</organism>
<accession>A0ACC1NEX8</accession>
<sequence length="107" mass="11393">MRLLLSSSVLTGVAIAQLSKPVINPPFEGGGLNSLHTGLEANLPLAKYTWEHWTSDRIPEACRQIAEAAAVTGHSAKDIHAFSIQYEDCPENGISAATRSRPSPPSA</sequence>
<gene>
    <name evidence="1" type="ORF">NQ176_g4125</name>
</gene>
<dbReference type="Proteomes" id="UP001143910">
    <property type="component" value="Unassembled WGS sequence"/>
</dbReference>
<dbReference type="EMBL" id="JANJQO010000429">
    <property type="protein sequence ID" value="KAJ2977887.1"/>
    <property type="molecule type" value="Genomic_DNA"/>
</dbReference>
<protein>
    <submittedName>
        <fullName evidence="1">Uncharacterized protein</fullName>
    </submittedName>
</protein>
<keyword evidence="2" id="KW-1185">Reference proteome</keyword>
<reference evidence="1" key="1">
    <citation type="submission" date="2022-08" db="EMBL/GenBank/DDBJ databases">
        <title>Genome Sequence of Lecanicillium fungicola.</title>
        <authorList>
            <person name="Buettner E."/>
        </authorList>
    </citation>
    <scope>NUCLEOTIDE SEQUENCE</scope>
    <source>
        <strain evidence="1">Babe33</strain>
    </source>
</reference>
<evidence type="ECO:0000313" key="1">
    <source>
        <dbReference type="EMBL" id="KAJ2977887.1"/>
    </source>
</evidence>
<comment type="caution">
    <text evidence="1">The sequence shown here is derived from an EMBL/GenBank/DDBJ whole genome shotgun (WGS) entry which is preliminary data.</text>
</comment>
<name>A0ACC1NEX8_9HYPO</name>